<sequence>MHLHDGSNNMNLHYDFFNHLCEIHQVFQKASFILVTSEEYYFENLWTNVRQAHCYSYIEKNFKDEMEQYLPKTIVNSMITKMKILQRQTTYEKFDNYLETWMEEIDEETQNQTITADFKYLMKKSTNNEEIVVNLPLIPENYEITDYIRKQNGIPSKQSLINFQNVSTGEGIRNFIATTIFQTSEIYEVHTENDTTRRWIIINNNKENLIVKKDKFKCSCPIEEDCIHIKALHLKLMADNPDQYNQHLPDPGSQDIFALQKKLGNKNRKRVNGLEYVMVNNQPSRKKSRIPNQTEEEIVDILDE</sequence>
<dbReference type="Proteomes" id="UP000887576">
    <property type="component" value="Unplaced"/>
</dbReference>
<accession>A0AC34Q732</accession>
<organism evidence="1 2">
    <name type="scientific">Panagrolaimus sp. JU765</name>
    <dbReference type="NCBI Taxonomy" id="591449"/>
    <lineage>
        <taxon>Eukaryota</taxon>
        <taxon>Metazoa</taxon>
        <taxon>Ecdysozoa</taxon>
        <taxon>Nematoda</taxon>
        <taxon>Chromadorea</taxon>
        <taxon>Rhabditida</taxon>
        <taxon>Tylenchina</taxon>
        <taxon>Panagrolaimomorpha</taxon>
        <taxon>Panagrolaimoidea</taxon>
        <taxon>Panagrolaimidae</taxon>
        <taxon>Panagrolaimus</taxon>
    </lineage>
</organism>
<proteinExistence type="predicted"/>
<evidence type="ECO:0000313" key="2">
    <source>
        <dbReference type="WBParaSite" id="JU765_v2.g13572.t1"/>
    </source>
</evidence>
<evidence type="ECO:0000313" key="1">
    <source>
        <dbReference type="Proteomes" id="UP000887576"/>
    </source>
</evidence>
<name>A0AC34Q732_9BILA</name>
<reference evidence="2" key="1">
    <citation type="submission" date="2022-11" db="UniProtKB">
        <authorList>
            <consortium name="WormBaseParasite"/>
        </authorList>
    </citation>
    <scope>IDENTIFICATION</scope>
</reference>
<dbReference type="WBParaSite" id="JU765_v2.g13572.t1">
    <property type="protein sequence ID" value="JU765_v2.g13572.t1"/>
    <property type="gene ID" value="JU765_v2.g13572"/>
</dbReference>
<protein>
    <submittedName>
        <fullName evidence="2">SWIM-type domain-containing protein</fullName>
    </submittedName>
</protein>